<dbReference type="AlphaFoldDB" id="A0A9X0U5T9"/>
<accession>A0A9X0U5T9</accession>
<comment type="caution">
    <text evidence="1">The sequence shown here is derived from an EMBL/GenBank/DDBJ whole genome shotgun (WGS) entry which is preliminary data.</text>
</comment>
<gene>
    <name evidence="1" type="ORF">HDF14_003990</name>
</gene>
<dbReference type="Proteomes" id="UP000535182">
    <property type="component" value="Unassembled WGS sequence"/>
</dbReference>
<proteinExistence type="predicted"/>
<keyword evidence="2" id="KW-1185">Reference proteome</keyword>
<evidence type="ECO:0000313" key="2">
    <source>
        <dbReference type="Proteomes" id="UP000535182"/>
    </source>
</evidence>
<protein>
    <submittedName>
        <fullName evidence="1">Uncharacterized protein</fullName>
    </submittedName>
</protein>
<sequence>MTRYRPDPLRLLFIAEAPPAYKVNRLFYFHDIKTGDALFLEMMKVLYGTFIGFSESEGFLKPLSIKDVRRRKPELLNRFVSDGYFLIDASERPMPDGATAPAKLELLRQSLPGLKIRVKALLGEQSVPIVLIGGVTHKACFSPLKDEGYNVINEEMINHPARGGQLFFRKKLRNTLNQIGRTQSTSLQMGS</sequence>
<dbReference type="EMBL" id="JACHEB010000010">
    <property type="protein sequence ID" value="MBB5330355.1"/>
    <property type="molecule type" value="Genomic_DNA"/>
</dbReference>
<name>A0A9X0U5T9_9BACT</name>
<reference evidence="1 2" key="1">
    <citation type="submission" date="2020-08" db="EMBL/GenBank/DDBJ databases">
        <title>Genomic Encyclopedia of Type Strains, Phase IV (KMG-V): Genome sequencing to study the core and pangenomes of soil and plant-associated prokaryotes.</title>
        <authorList>
            <person name="Whitman W."/>
        </authorList>
    </citation>
    <scope>NUCLEOTIDE SEQUENCE [LARGE SCALE GENOMIC DNA]</scope>
    <source>
        <strain evidence="1 2">X5P2</strain>
    </source>
</reference>
<organism evidence="1 2">
    <name type="scientific">Tunturiibacter gelidiferens</name>
    <dbReference type="NCBI Taxonomy" id="3069689"/>
    <lineage>
        <taxon>Bacteria</taxon>
        <taxon>Pseudomonadati</taxon>
        <taxon>Acidobacteriota</taxon>
        <taxon>Terriglobia</taxon>
        <taxon>Terriglobales</taxon>
        <taxon>Acidobacteriaceae</taxon>
        <taxon>Tunturiibacter</taxon>
    </lineage>
</organism>
<evidence type="ECO:0000313" key="1">
    <source>
        <dbReference type="EMBL" id="MBB5330355.1"/>
    </source>
</evidence>